<dbReference type="SMART" id="SM00387">
    <property type="entry name" value="HATPase_c"/>
    <property type="match status" value="1"/>
</dbReference>
<accession>A0AA51UE25</accession>
<dbReference type="KEGG" id="mmav:RE476_08790"/>
<keyword evidence="2" id="KW-0547">Nucleotide-binding</keyword>
<gene>
    <name evidence="2" type="ORF">RE476_08790</name>
</gene>
<dbReference type="GeneID" id="84230233"/>
<name>A0AA51UE25_9EURY</name>
<feature type="domain" description="Histidine kinase/HSP90-like ATPase" evidence="1">
    <location>
        <begin position="36"/>
        <end position="135"/>
    </location>
</feature>
<sequence length="136" mass="14599">MSSIAEKSIDLKIEDDILIARQIARKEMAEIGFGSADQTRMATAISELTRNVIKYAGQGVCHIITEVSSAEIKVKVEIEDYGPGIADLNKAMEDGYTTGGGLGAGLPGAKRLVNDFSIESRPGLTKINLEMCRPNV</sequence>
<dbReference type="SUPFAM" id="SSF55874">
    <property type="entry name" value="ATPase domain of HSP90 chaperone/DNA topoisomerase II/histidine kinase"/>
    <property type="match status" value="1"/>
</dbReference>
<dbReference type="Proteomes" id="UP001183006">
    <property type="component" value="Chromosome"/>
</dbReference>
<evidence type="ECO:0000313" key="3">
    <source>
        <dbReference type="Proteomes" id="UP001183006"/>
    </source>
</evidence>
<organism evidence="2 3">
    <name type="scientific">Methanolobus mangrovi</name>
    <dbReference type="NCBI Taxonomy" id="3072977"/>
    <lineage>
        <taxon>Archaea</taxon>
        <taxon>Methanobacteriati</taxon>
        <taxon>Methanobacteriota</taxon>
        <taxon>Stenosarchaea group</taxon>
        <taxon>Methanomicrobia</taxon>
        <taxon>Methanosarcinales</taxon>
        <taxon>Methanosarcinaceae</taxon>
        <taxon>Methanolobus</taxon>
    </lineage>
</organism>
<keyword evidence="2" id="KW-0067">ATP-binding</keyword>
<dbReference type="GO" id="GO:0005524">
    <property type="term" value="F:ATP binding"/>
    <property type="evidence" value="ECO:0007669"/>
    <property type="project" value="UniProtKB-KW"/>
</dbReference>
<evidence type="ECO:0000259" key="1">
    <source>
        <dbReference type="SMART" id="SM00387"/>
    </source>
</evidence>
<reference evidence="2" key="1">
    <citation type="submission" date="2023-08" db="EMBL/GenBank/DDBJ databases">
        <title>Methanolobus mangrovi sp. nov. and Methanolobus sediminis sp. nov, two novel methylotrophic methanogens isolated from mangrove sediments in China.</title>
        <authorList>
            <person name="Zhou J."/>
        </authorList>
    </citation>
    <scope>NUCLEOTIDE SEQUENCE</scope>
    <source>
        <strain evidence="2">FTZ2</strain>
    </source>
</reference>
<dbReference type="Gene3D" id="3.30.565.10">
    <property type="entry name" value="Histidine kinase-like ATPase, C-terminal domain"/>
    <property type="match status" value="1"/>
</dbReference>
<dbReference type="AlphaFoldDB" id="A0AA51UE25"/>
<dbReference type="RefSeq" id="WP_309307281.1">
    <property type="nucleotide sequence ID" value="NZ_CP133594.1"/>
</dbReference>
<protein>
    <submittedName>
        <fullName evidence="2">ATP-binding protein</fullName>
    </submittedName>
</protein>
<keyword evidence="3" id="KW-1185">Reference proteome</keyword>
<dbReference type="Pfam" id="PF02518">
    <property type="entry name" value="HATPase_c"/>
    <property type="match status" value="1"/>
</dbReference>
<proteinExistence type="predicted"/>
<evidence type="ECO:0000313" key="2">
    <source>
        <dbReference type="EMBL" id="WMW21495.1"/>
    </source>
</evidence>
<dbReference type="InterPro" id="IPR003594">
    <property type="entry name" value="HATPase_dom"/>
</dbReference>
<dbReference type="EMBL" id="CP133594">
    <property type="protein sequence ID" value="WMW21495.1"/>
    <property type="molecule type" value="Genomic_DNA"/>
</dbReference>
<dbReference type="InterPro" id="IPR036890">
    <property type="entry name" value="HATPase_C_sf"/>
</dbReference>